<dbReference type="Pfam" id="PF06046">
    <property type="entry name" value="Sec6"/>
    <property type="match status" value="2"/>
</dbReference>
<sequence>MTAESAAEHASVSERGGQSLKNPVWTFDALFGMMALLLRVREEKDIETGEDIRSDKGFRDYEGVRDDDGTAEEDIGGQCEKQKHKFKIQITNPMKNLLKHKIPSNTDLQATKCATDSTGDCEEPHQANKLKFTIAQKIKIPNFRKKLKSPENLSADLDFYGNLEQNCLVEAQRQLLEAEERFFESKDVTWTNDEEEKLQRDYVIFIKHLESVIRDSFTEDNVGILKSAVTSILQEEAQDRRWAEEPEGQRPKWRPTQCRRIHDSLVQTLVEERLKNAGKQENKEDKLSTSLKTEVLRMGKQIQKDLPYVVQVLKEVYPPEFDICQTYAKFYHQAFSVKLQELSRLNLDFEDCFYILNWTKIYYPLRTEAQKRRGAHLRIIAWTSATRRRSQENEVRKWLTNALEKQVEAWGEGIEPELLDGYYFDSLAVDVLPLVDSTVKDAVALFGCESKGWSLMDYVQNAEELFSEETRTTSLFTLTELTKVCHTYLISHIHAGLKVWFKGHCEVVEELVKMIEHIADFKKLKPVCREELLAELHVSVLAEYVRRMMKRKVKLKDEQQQEAAAEFICHDSSQICSAFAKMGSREEWLSQILPRLSEILKLQDVGSLQIEVATLARDYPDMSVLHVGALLALKSNISRPDLRKIKGSLDDNRITQETSTPFFSKVLVPRKINMLL</sequence>
<dbReference type="AlphaFoldDB" id="A0A553NAP9"/>
<evidence type="ECO:0000313" key="2">
    <source>
        <dbReference type="EMBL" id="TRY62495.1"/>
    </source>
</evidence>
<dbReference type="GO" id="GO:0051601">
    <property type="term" value="P:exocyst localization"/>
    <property type="evidence" value="ECO:0007669"/>
    <property type="project" value="TreeGrafter"/>
</dbReference>
<evidence type="ECO:0008006" key="4">
    <source>
        <dbReference type="Google" id="ProtNLM"/>
    </source>
</evidence>
<comment type="caution">
    <text evidence="2">The sequence shown here is derived from an EMBL/GenBank/DDBJ whole genome shotgun (WGS) entry which is preliminary data.</text>
</comment>
<dbReference type="EMBL" id="SRMA01026996">
    <property type="protein sequence ID" value="TRY62495.1"/>
    <property type="molecule type" value="Genomic_DNA"/>
</dbReference>
<accession>A0A553NAP9</accession>
<dbReference type="PANTHER" id="PTHR21292:SF4">
    <property type="entry name" value="TUMOR NECROSIS FACTOR ALPHA-INDUCED PROTEIN 2"/>
    <property type="match status" value="1"/>
</dbReference>
<dbReference type="GO" id="GO:0006887">
    <property type="term" value="P:exocytosis"/>
    <property type="evidence" value="ECO:0007669"/>
    <property type="project" value="InterPro"/>
</dbReference>
<name>A0A553NAP9_9TELE</name>
<protein>
    <recommendedName>
        <fullName evidence="4">Exocyst complex component 3</fullName>
    </recommendedName>
</protein>
<dbReference type="OrthoDB" id="190098at2759"/>
<dbReference type="PANTHER" id="PTHR21292">
    <property type="entry name" value="EXOCYST COMPLEX COMPONENT SEC6-RELATED"/>
    <property type="match status" value="1"/>
</dbReference>
<dbReference type="InterPro" id="IPR042532">
    <property type="entry name" value="EXOC3/Sec6_C"/>
</dbReference>
<dbReference type="STRING" id="623744.A0A553NAP9"/>
<gene>
    <name evidence="2" type="ORF">DNTS_033294</name>
</gene>
<comment type="similarity">
    <text evidence="1">Belongs to the SEC6 family.</text>
</comment>
<proteinExistence type="inferred from homology"/>
<dbReference type="GO" id="GO:0000145">
    <property type="term" value="C:exocyst"/>
    <property type="evidence" value="ECO:0007669"/>
    <property type="project" value="InterPro"/>
</dbReference>
<dbReference type="GO" id="GO:0000149">
    <property type="term" value="F:SNARE binding"/>
    <property type="evidence" value="ECO:0007669"/>
    <property type="project" value="TreeGrafter"/>
</dbReference>
<evidence type="ECO:0000256" key="1">
    <source>
        <dbReference type="ARBA" id="ARBA00009447"/>
    </source>
</evidence>
<dbReference type="Proteomes" id="UP000316079">
    <property type="component" value="Unassembled WGS sequence"/>
</dbReference>
<dbReference type="InterPro" id="IPR010326">
    <property type="entry name" value="EXOC3/Sec6"/>
</dbReference>
<keyword evidence="3" id="KW-1185">Reference proteome</keyword>
<evidence type="ECO:0000313" key="3">
    <source>
        <dbReference type="Proteomes" id="UP000316079"/>
    </source>
</evidence>
<reference evidence="2 3" key="1">
    <citation type="journal article" date="2019" name="Sci. Data">
        <title>Hybrid genome assembly and annotation of Danionella translucida.</title>
        <authorList>
            <person name="Kadobianskyi M."/>
            <person name="Schulze L."/>
            <person name="Schuelke M."/>
            <person name="Judkewitz B."/>
        </authorList>
    </citation>
    <scope>NUCLEOTIDE SEQUENCE [LARGE SCALE GENOMIC DNA]</scope>
    <source>
        <strain evidence="2 3">Bolton</strain>
    </source>
</reference>
<dbReference type="Gene3D" id="1.10.357.70">
    <property type="entry name" value="Exocyst complex component Sec6, C-terminal domain"/>
    <property type="match status" value="1"/>
</dbReference>
<organism evidence="2 3">
    <name type="scientific">Danionella cerebrum</name>
    <dbReference type="NCBI Taxonomy" id="2873325"/>
    <lineage>
        <taxon>Eukaryota</taxon>
        <taxon>Metazoa</taxon>
        <taxon>Chordata</taxon>
        <taxon>Craniata</taxon>
        <taxon>Vertebrata</taxon>
        <taxon>Euteleostomi</taxon>
        <taxon>Actinopterygii</taxon>
        <taxon>Neopterygii</taxon>
        <taxon>Teleostei</taxon>
        <taxon>Ostariophysi</taxon>
        <taxon>Cypriniformes</taxon>
        <taxon>Danionidae</taxon>
        <taxon>Danioninae</taxon>
        <taxon>Danionella</taxon>
    </lineage>
</organism>